<organism evidence="3 4">
    <name type="scientific">Eumeta variegata</name>
    <name type="common">Bagworm moth</name>
    <name type="synonym">Eumeta japonica</name>
    <dbReference type="NCBI Taxonomy" id="151549"/>
    <lineage>
        <taxon>Eukaryota</taxon>
        <taxon>Metazoa</taxon>
        <taxon>Ecdysozoa</taxon>
        <taxon>Arthropoda</taxon>
        <taxon>Hexapoda</taxon>
        <taxon>Insecta</taxon>
        <taxon>Pterygota</taxon>
        <taxon>Neoptera</taxon>
        <taxon>Endopterygota</taxon>
        <taxon>Lepidoptera</taxon>
        <taxon>Glossata</taxon>
        <taxon>Ditrysia</taxon>
        <taxon>Tineoidea</taxon>
        <taxon>Psychidae</taxon>
        <taxon>Oiketicinae</taxon>
        <taxon>Eumeta</taxon>
    </lineage>
</organism>
<reference evidence="3 4" key="1">
    <citation type="journal article" date="2019" name="Commun. Biol.">
        <title>The bagworm genome reveals a unique fibroin gene that provides high tensile strength.</title>
        <authorList>
            <person name="Kono N."/>
            <person name="Nakamura H."/>
            <person name="Ohtoshi R."/>
            <person name="Tomita M."/>
            <person name="Numata K."/>
            <person name="Arakawa K."/>
        </authorList>
    </citation>
    <scope>NUCLEOTIDE SEQUENCE [LARGE SCALE GENOMIC DNA]</scope>
</reference>
<comment type="caution">
    <text evidence="3">The sequence shown here is derived from an EMBL/GenBank/DDBJ whole genome shotgun (WGS) entry which is preliminary data.</text>
</comment>
<gene>
    <name evidence="3" type="ORF">EVAR_16874_1</name>
</gene>
<feature type="transmembrane region" description="Helical" evidence="2">
    <location>
        <begin position="12"/>
        <end position="36"/>
    </location>
</feature>
<accession>A0A4C1V2G2</accession>
<protein>
    <submittedName>
        <fullName evidence="3">Uncharacterized protein</fullName>
    </submittedName>
</protein>
<sequence length="82" mass="8401">MSKMQNSLAQSMFLGGVSGVSGVGGVGVGVGVGVGARYASLQGPLAYLEKTASNIGVCCPHTSEVKSSENKKKKRENATNRK</sequence>
<evidence type="ECO:0000256" key="1">
    <source>
        <dbReference type="SAM" id="MobiDB-lite"/>
    </source>
</evidence>
<evidence type="ECO:0000313" key="4">
    <source>
        <dbReference type="Proteomes" id="UP000299102"/>
    </source>
</evidence>
<name>A0A4C1V2G2_EUMVA</name>
<keyword evidence="2" id="KW-0812">Transmembrane</keyword>
<keyword evidence="2" id="KW-0472">Membrane</keyword>
<dbReference type="AlphaFoldDB" id="A0A4C1V2G2"/>
<proteinExistence type="predicted"/>
<feature type="region of interest" description="Disordered" evidence="1">
    <location>
        <begin position="60"/>
        <end position="82"/>
    </location>
</feature>
<evidence type="ECO:0000256" key="2">
    <source>
        <dbReference type="SAM" id="Phobius"/>
    </source>
</evidence>
<feature type="compositionally biased region" description="Basic and acidic residues" evidence="1">
    <location>
        <begin position="63"/>
        <end position="82"/>
    </location>
</feature>
<keyword evidence="4" id="KW-1185">Reference proteome</keyword>
<dbReference type="Proteomes" id="UP000299102">
    <property type="component" value="Unassembled WGS sequence"/>
</dbReference>
<keyword evidence="2" id="KW-1133">Transmembrane helix</keyword>
<dbReference type="EMBL" id="BGZK01000263">
    <property type="protein sequence ID" value="GBP32710.1"/>
    <property type="molecule type" value="Genomic_DNA"/>
</dbReference>
<evidence type="ECO:0000313" key="3">
    <source>
        <dbReference type="EMBL" id="GBP32710.1"/>
    </source>
</evidence>